<dbReference type="SUPFAM" id="SSF50249">
    <property type="entry name" value="Nucleic acid-binding proteins"/>
    <property type="match status" value="1"/>
</dbReference>
<keyword evidence="2 8" id="KW-0436">Ligase</keyword>
<reference evidence="8" key="1">
    <citation type="submission" date="2019-08" db="EMBL/GenBank/DDBJ databases">
        <authorList>
            <person name="Kucharzyk K."/>
            <person name="Murdoch R.W."/>
            <person name="Higgins S."/>
            <person name="Loffler F."/>
        </authorList>
    </citation>
    <scope>NUCLEOTIDE SEQUENCE</scope>
</reference>
<gene>
    <name evidence="8" type="primary">aspS_21</name>
    <name evidence="8" type="ORF">SDC9_78921</name>
</gene>
<dbReference type="GO" id="GO:0004815">
    <property type="term" value="F:aspartate-tRNA ligase activity"/>
    <property type="evidence" value="ECO:0007669"/>
    <property type="project" value="UniProtKB-EC"/>
</dbReference>
<dbReference type="EC" id="6.1.1.12" evidence="8"/>
<dbReference type="PRINTS" id="PR01042">
    <property type="entry name" value="TRNASYNTHASP"/>
</dbReference>
<name>A0A644YVJ8_9ZZZZ</name>
<dbReference type="PROSITE" id="PS50862">
    <property type="entry name" value="AA_TRNA_LIGASE_II"/>
    <property type="match status" value="1"/>
</dbReference>
<evidence type="ECO:0000313" key="8">
    <source>
        <dbReference type="EMBL" id="MPM32359.1"/>
    </source>
</evidence>
<dbReference type="Gene3D" id="3.30.930.10">
    <property type="entry name" value="Bira Bifunctional Protein, Domain 2"/>
    <property type="match status" value="1"/>
</dbReference>
<evidence type="ECO:0000256" key="2">
    <source>
        <dbReference type="ARBA" id="ARBA00022598"/>
    </source>
</evidence>
<dbReference type="Gene3D" id="3.30.1360.30">
    <property type="entry name" value="GAD-like domain"/>
    <property type="match status" value="1"/>
</dbReference>
<comment type="caution">
    <text evidence="8">The sequence shown here is derived from an EMBL/GenBank/DDBJ whole genome shotgun (WGS) entry which is preliminary data.</text>
</comment>
<dbReference type="EMBL" id="VSSQ01006337">
    <property type="protein sequence ID" value="MPM32359.1"/>
    <property type="molecule type" value="Genomic_DNA"/>
</dbReference>
<dbReference type="InterPro" id="IPR004364">
    <property type="entry name" value="Aa-tRNA-synt_II"/>
</dbReference>
<comment type="similarity">
    <text evidence="1">Belongs to the class-II aminoacyl-tRNA synthetase family. Type 1 subfamily.</text>
</comment>
<keyword evidence="5" id="KW-0648">Protein biosynthesis</keyword>
<dbReference type="PANTHER" id="PTHR22594">
    <property type="entry name" value="ASPARTYL/LYSYL-TRNA SYNTHETASE"/>
    <property type="match status" value="1"/>
</dbReference>
<dbReference type="AlphaFoldDB" id="A0A644YVJ8"/>
<dbReference type="Pfam" id="PF02938">
    <property type="entry name" value="GAD"/>
    <property type="match status" value="1"/>
</dbReference>
<dbReference type="InterPro" id="IPR004115">
    <property type="entry name" value="GAD-like_sf"/>
</dbReference>
<proteinExistence type="inferred from homology"/>
<dbReference type="NCBIfam" id="TIGR00459">
    <property type="entry name" value="aspS_bact"/>
    <property type="match status" value="1"/>
</dbReference>
<evidence type="ECO:0000256" key="4">
    <source>
        <dbReference type="ARBA" id="ARBA00022840"/>
    </source>
</evidence>
<dbReference type="InterPro" id="IPR047090">
    <property type="entry name" value="AspRS_core"/>
</dbReference>
<evidence type="ECO:0000256" key="6">
    <source>
        <dbReference type="ARBA" id="ARBA00023146"/>
    </source>
</evidence>
<dbReference type="SUPFAM" id="SSF55261">
    <property type="entry name" value="GAD domain-like"/>
    <property type="match status" value="1"/>
</dbReference>
<dbReference type="GO" id="GO:0006422">
    <property type="term" value="P:aspartyl-tRNA aminoacylation"/>
    <property type="evidence" value="ECO:0007669"/>
    <property type="project" value="TreeGrafter"/>
</dbReference>
<dbReference type="CDD" id="cd04317">
    <property type="entry name" value="EcAspRS_like_N"/>
    <property type="match status" value="1"/>
</dbReference>
<dbReference type="CDD" id="cd00777">
    <property type="entry name" value="AspRS_core"/>
    <property type="match status" value="1"/>
</dbReference>
<organism evidence="8">
    <name type="scientific">bioreactor metagenome</name>
    <dbReference type="NCBI Taxonomy" id="1076179"/>
    <lineage>
        <taxon>unclassified sequences</taxon>
        <taxon>metagenomes</taxon>
        <taxon>ecological metagenomes</taxon>
    </lineage>
</organism>
<feature type="domain" description="Aminoacyl-transfer RNA synthetases class-II family profile" evidence="7">
    <location>
        <begin position="150"/>
        <end position="564"/>
    </location>
</feature>
<dbReference type="InterPro" id="IPR002312">
    <property type="entry name" value="Asp/Asn-tRNA-synth_IIb"/>
</dbReference>
<dbReference type="InterPro" id="IPR004365">
    <property type="entry name" value="NA-bd_OB_tRNA"/>
</dbReference>
<dbReference type="NCBIfam" id="NF001750">
    <property type="entry name" value="PRK00476.1"/>
    <property type="match status" value="1"/>
</dbReference>
<dbReference type="InterPro" id="IPR029351">
    <property type="entry name" value="GAD_dom"/>
</dbReference>
<accession>A0A644YVJ8</accession>
<evidence type="ECO:0000256" key="5">
    <source>
        <dbReference type="ARBA" id="ARBA00022917"/>
    </source>
</evidence>
<dbReference type="SUPFAM" id="SSF55681">
    <property type="entry name" value="Class II aaRS and biotin synthetases"/>
    <property type="match status" value="1"/>
</dbReference>
<dbReference type="GO" id="GO:0003676">
    <property type="term" value="F:nucleic acid binding"/>
    <property type="evidence" value="ECO:0007669"/>
    <property type="project" value="InterPro"/>
</dbReference>
<dbReference type="InterPro" id="IPR045864">
    <property type="entry name" value="aa-tRNA-synth_II/BPL/LPL"/>
</dbReference>
<keyword evidence="4" id="KW-0067">ATP-binding</keyword>
<evidence type="ECO:0000259" key="7">
    <source>
        <dbReference type="PROSITE" id="PS50862"/>
    </source>
</evidence>
<dbReference type="Pfam" id="PF00152">
    <property type="entry name" value="tRNA-synt_2"/>
    <property type="match status" value="1"/>
</dbReference>
<dbReference type="InterPro" id="IPR006195">
    <property type="entry name" value="aa-tRNA-synth_II"/>
</dbReference>
<sequence>MGEAMTGLKRSHMCCDISEELIGSEVTVMGWVQRRRDLGQLIFIALRDRTGIVQAVVDGNNSDKELFNKAETIRSEYVVAVKGKVAPRTEGNVNKNMKTGAIEIIASELRILSESETPPFQVEDEITVKDDLRLKYRYIDLRRPSQFKNIEIRHRTAQAIRKFLNEEGFLEIETPILGKSTPEGARDYIVPSRVHNGNFYGLPQSPQLFKQLLMVSGMDKYYQVAKCFRDEDLRADRQPEFSQIDMELSFVDADDVMEVNERLIKTVFKEMLDVDVQIPLKRMKYKDAMECYGSDKPDIRFGMELNNITEIVKDSEFAVFKSAIDAGGSVRAINANGCGHFPRKQIDSLVEFVKTYKAKGLAWIAVNEDGTLKSQIAKFFTPEKLQEIVDAMGGKPGDLILICADKDKVVFDSLGALRCEIAKRLELTKPNDYSFLWITEFPMFDWDEEENRYVAEHHPFTCPMDEDLTLLDTDPSKVRAKAYDMVLNGFELGGGSIRIHRRDIQQKIFKLLGFSTEEAQNRFGFLLDAFKYGVPPHGGLAFGFDRIIMLMTGATSIRDVMAFPKVKDASCPMTDAPNVVDQKQLDELGIAIVKQEKVTEE</sequence>
<dbReference type="Gene3D" id="2.40.50.140">
    <property type="entry name" value="Nucleic acid-binding proteins"/>
    <property type="match status" value="1"/>
</dbReference>
<dbReference type="GO" id="GO:0005737">
    <property type="term" value="C:cytoplasm"/>
    <property type="evidence" value="ECO:0007669"/>
    <property type="project" value="InterPro"/>
</dbReference>
<evidence type="ECO:0000256" key="1">
    <source>
        <dbReference type="ARBA" id="ARBA00006303"/>
    </source>
</evidence>
<dbReference type="GO" id="GO:0005524">
    <property type="term" value="F:ATP binding"/>
    <property type="evidence" value="ECO:0007669"/>
    <property type="project" value="UniProtKB-KW"/>
</dbReference>
<protein>
    <submittedName>
        <fullName evidence="8">Aspartate--tRNA ligase</fullName>
        <ecNumber evidence="8">6.1.1.12</ecNumber>
    </submittedName>
</protein>
<keyword evidence="3" id="KW-0547">Nucleotide-binding</keyword>
<dbReference type="InterPro" id="IPR012340">
    <property type="entry name" value="NA-bd_OB-fold"/>
</dbReference>
<dbReference type="Pfam" id="PF01336">
    <property type="entry name" value="tRNA_anti-codon"/>
    <property type="match status" value="1"/>
</dbReference>
<dbReference type="PANTHER" id="PTHR22594:SF5">
    <property type="entry name" value="ASPARTATE--TRNA LIGASE, MITOCHONDRIAL"/>
    <property type="match status" value="1"/>
</dbReference>
<dbReference type="InterPro" id="IPR047089">
    <property type="entry name" value="Asp-tRNA-ligase_1_N"/>
</dbReference>
<dbReference type="HAMAP" id="MF_00044">
    <property type="entry name" value="Asp_tRNA_synth_type1"/>
    <property type="match status" value="1"/>
</dbReference>
<keyword evidence="6" id="KW-0030">Aminoacyl-tRNA synthetase</keyword>
<dbReference type="InterPro" id="IPR004524">
    <property type="entry name" value="Asp-tRNA-ligase_1"/>
</dbReference>
<evidence type="ECO:0000256" key="3">
    <source>
        <dbReference type="ARBA" id="ARBA00022741"/>
    </source>
</evidence>